<dbReference type="EMBL" id="BLXT01002484">
    <property type="protein sequence ID" value="GFN95145.1"/>
    <property type="molecule type" value="Genomic_DNA"/>
</dbReference>
<accession>A0AAV3ZGX3</accession>
<sequence>MNGEWSYLRFDDRKSGASWHTHVNQVEISILAKMLTGPDHRLLVEQGRFAKPIHNTVTSGFQALVREPIAELEPATEGSLQISGRILYPLCHRRPQR</sequence>
<dbReference type="Proteomes" id="UP000735302">
    <property type="component" value="Unassembled WGS sequence"/>
</dbReference>
<evidence type="ECO:0000313" key="2">
    <source>
        <dbReference type="Proteomes" id="UP000735302"/>
    </source>
</evidence>
<keyword evidence="2" id="KW-1185">Reference proteome</keyword>
<comment type="caution">
    <text evidence="1">The sequence shown here is derived from an EMBL/GenBank/DDBJ whole genome shotgun (WGS) entry which is preliminary data.</text>
</comment>
<evidence type="ECO:0000313" key="1">
    <source>
        <dbReference type="EMBL" id="GFN95145.1"/>
    </source>
</evidence>
<name>A0AAV3ZGX3_9GAST</name>
<organism evidence="1 2">
    <name type="scientific">Plakobranchus ocellatus</name>
    <dbReference type="NCBI Taxonomy" id="259542"/>
    <lineage>
        <taxon>Eukaryota</taxon>
        <taxon>Metazoa</taxon>
        <taxon>Spiralia</taxon>
        <taxon>Lophotrochozoa</taxon>
        <taxon>Mollusca</taxon>
        <taxon>Gastropoda</taxon>
        <taxon>Heterobranchia</taxon>
        <taxon>Euthyneura</taxon>
        <taxon>Panpulmonata</taxon>
        <taxon>Sacoglossa</taxon>
        <taxon>Placobranchoidea</taxon>
        <taxon>Plakobranchidae</taxon>
        <taxon>Plakobranchus</taxon>
    </lineage>
</organism>
<protein>
    <submittedName>
        <fullName evidence="1">Uncharacterized protein</fullName>
    </submittedName>
</protein>
<gene>
    <name evidence="1" type="ORF">PoB_002165100</name>
</gene>
<dbReference type="AlphaFoldDB" id="A0AAV3ZGX3"/>
<proteinExistence type="predicted"/>
<reference evidence="1 2" key="1">
    <citation type="journal article" date="2021" name="Elife">
        <title>Chloroplast acquisition without the gene transfer in kleptoplastic sea slugs, Plakobranchus ocellatus.</title>
        <authorList>
            <person name="Maeda T."/>
            <person name="Takahashi S."/>
            <person name="Yoshida T."/>
            <person name="Shimamura S."/>
            <person name="Takaki Y."/>
            <person name="Nagai Y."/>
            <person name="Toyoda A."/>
            <person name="Suzuki Y."/>
            <person name="Arimoto A."/>
            <person name="Ishii H."/>
            <person name="Satoh N."/>
            <person name="Nishiyama T."/>
            <person name="Hasebe M."/>
            <person name="Maruyama T."/>
            <person name="Minagawa J."/>
            <person name="Obokata J."/>
            <person name="Shigenobu S."/>
        </authorList>
    </citation>
    <scope>NUCLEOTIDE SEQUENCE [LARGE SCALE GENOMIC DNA]</scope>
</reference>